<keyword evidence="7 8" id="KW-0472">Membrane</keyword>
<feature type="transmembrane region" description="Helical" evidence="8">
    <location>
        <begin position="223"/>
        <end position="246"/>
    </location>
</feature>
<feature type="transmembrane region" description="Helical" evidence="8">
    <location>
        <begin position="308"/>
        <end position="328"/>
    </location>
</feature>
<feature type="transmembrane region" description="Helical" evidence="8">
    <location>
        <begin position="134"/>
        <end position="152"/>
    </location>
</feature>
<evidence type="ECO:0000256" key="8">
    <source>
        <dbReference type="SAM" id="Phobius"/>
    </source>
</evidence>
<organism evidence="9 10">
    <name type="scientific">candidate division WWE3 bacterium RIFOXYA2_FULL_46_9</name>
    <dbReference type="NCBI Taxonomy" id="1802636"/>
    <lineage>
        <taxon>Bacteria</taxon>
        <taxon>Katanobacteria</taxon>
    </lineage>
</organism>
<feature type="transmembrane region" description="Helical" evidence="8">
    <location>
        <begin position="366"/>
        <end position="385"/>
    </location>
</feature>
<sequence>MLSLRKLASVATILLFGGLGLWWRFYHIEFGLPHSFYADEPEVAELAIKYTYDFKSIIANKNYQEFIPISYVYGTVPTYFLTALVMVYNKVSDITQKMDLYVFMRSINALISFGVCIVYAILAHRVFKGSKQPFGVSLLTFALLALNWKLIVHAHYVNQDIFLTLLLGISFVFLNEGYTNKNDNLLTSFAGVFFGLAVGTKITALISLPLFFYVYFKKNSVTSLLGFLFTSIAAFMATNPFSIVFIQDFAFRIAKMLWVEGGLVFDSVDHSPYKYLVGLSFMTTLPILVFSLYGKLKTLKATDKTTRVIHIFMTLNILVYFAFYSIQSRRVDRWLLPILPIVIMYAAYGIVHLIQDSKKAVRNFGVIAVVLTAGYYLQNTILLLAQFQRNTPKSEAYIWAKDNLPELAPVLVYTEEGLDPMNKLKGGDVKQFQVYESKGASLFYPENPERYDYVILSSRPLENFRKSIVATTYPEYAKAWKNFELLVSDPSKFSLINSFVLPKPNLIPLSDVYIYKRL</sequence>
<evidence type="ECO:0000313" key="9">
    <source>
        <dbReference type="EMBL" id="OGC63156.1"/>
    </source>
</evidence>
<keyword evidence="2" id="KW-1003">Cell membrane</keyword>
<keyword evidence="4" id="KW-0808">Transferase</keyword>
<keyword evidence="5 8" id="KW-0812">Transmembrane</keyword>
<feature type="transmembrane region" description="Helical" evidence="8">
    <location>
        <begin position="275"/>
        <end position="296"/>
    </location>
</feature>
<dbReference type="GO" id="GO:0009103">
    <property type="term" value="P:lipopolysaccharide biosynthetic process"/>
    <property type="evidence" value="ECO:0007669"/>
    <property type="project" value="UniProtKB-ARBA"/>
</dbReference>
<gene>
    <name evidence="9" type="ORF">A2264_00475</name>
</gene>
<comment type="caution">
    <text evidence="9">The sequence shown here is derived from an EMBL/GenBank/DDBJ whole genome shotgun (WGS) entry which is preliminary data.</text>
</comment>
<keyword evidence="6 8" id="KW-1133">Transmembrane helix</keyword>
<dbReference type="GO" id="GO:0005886">
    <property type="term" value="C:plasma membrane"/>
    <property type="evidence" value="ECO:0007669"/>
    <property type="project" value="UniProtKB-SubCell"/>
</dbReference>
<reference evidence="9 10" key="1">
    <citation type="journal article" date="2016" name="Nat. Commun.">
        <title>Thousands of microbial genomes shed light on interconnected biogeochemical processes in an aquifer system.</title>
        <authorList>
            <person name="Anantharaman K."/>
            <person name="Brown C.T."/>
            <person name="Hug L.A."/>
            <person name="Sharon I."/>
            <person name="Castelle C.J."/>
            <person name="Probst A.J."/>
            <person name="Thomas B.C."/>
            <person name="Singh A."/>
            <person name="Wilkins M.J."/>
            <person name="Karaoz U."/>
            <person name="Brodie E.L."/>
            <person name="Williams K.H."/>
            <person name="Hubbard S.S."/>
            <person name="Banfield J.F."/>
        </authorList>
    </citation>
    <scope>NUCLEOTIDE SEQUENCE [LARGE SCALE GENOMIC DNA]</scope>
</reference>
<dbReference type="GO" id="GO:0016763">
    <property type="term" value="F:pentosyltransferase activity"/>
    <property type="evidence" value="ECO:0007669"/>
    <property type="project" value="TreeGrafter"/>
</dbReference>
<feature type="transmembrane region" description="Helical" evidence="8">
    <location>
        <begin position="7"/>
        <end position="26"/>
    </location>
</feature>
<accession>A0A1F4W170</accession>
<feature type="transmembrane region" description="Helical" evidence="8">
    <location>
        <begin position="70"/>
        <end position="88"/>
    </location>
</feature>
<feature type="transmembrane region" description="Helical" evidence="8">
    <location>
        <begin position="100"/>
        <end position="122"/>
    </location>
</feature>
<evidence type="ECO:0000256" key="7">
    <source>
        <dbReference type="ARBA" id="ARBA00023136"/>
    </source>
</evidence>
<evidence type="ECO:0000256" key="1">
    <source>
        <dbReference type="ARBA" id="ARBA00004651"/>
    </source>
</evidence>
<dbReference type="Proteomes" id="UP000176614">
    <property type="component" value="Unassembled WGS sequence"/>
</dbReference>
<evidence type="ECO:0000256" key="2">
    <source>
        <dbReference type="ARBA" id="ARBA00022475"/>
    </source>
</evidence>
<evidence type="ECO:0000256" key="3">
    <source>
        <dbReference type="ARBA" id="ARBA00022676"/>
    </source>
</evidence>
<dbReference type="AlphaFoldDB" id="A0A1F4W170"/>
<name>A0A1F4W170_UNCKA</name>
<feature type="transmembrane region" description="Helical" evidence="8">
    <location>
        <begin position="334"/>
        <end position="354"/>
    </location>
</feature>
<evidence type="ECO:0000256" key="4">
    <source>
        <dbReference type="ARBA" id="ARBA00022679"/>
    </source>
</evidence>
<feature type="transmembrane region" description="Helical" evidence="8">
    <location>
        <begin position="161"/>
        <end position="178"/>
    </location>
</feature>
<proteinExistence type="predicted"/>
<keyword evidence="3" id="KW-0328">Glycosyltransferase</keyword>
<dbReference type="EMBL" id="MEVT01000008">
    <property type="protein sequence ID" value="OGC63156.1"/>
    <property type="molecule type" value="Genomic_DNA"/>
</dbReference>
<dbReference type="PANTHER" id="PTHR33908">
    <property type="entry name" value="MANNOSYLTRANSFERASE YKCB-RELATED"/>
    <property type="match status" value="1"/>
</dbReference>
<evidence type="ECO:0008006" key="11">
    <source>
        <dbReference type="Google" id="ProtNLM"/>
    </source>
</evidence>
<feature type="transmembrane region" description="Helical" evidence="8">
    <location>
        <begin position="190"/>
        <end position="216"/>
    </location>
</feature>
<comment type="subcellular location">
    <subcellularLocation>
        <location evidence="1">Cell membrane</location>
        <topology evidence="1">Multi-pass membrane protein</topology>
    </subcellularLocation>
</comment>
<protein>
    <recommendedName>
        <fullName evidence="11">Glycosyltransferase RgtA/B/C/D-like domain-containing protein</fullName>
    </recommendedName>
</protein>
<evidence type="ECO:0000313" key="10">
    <source>
        <dbReference type="Proteomes" id="UP000176614"/>
    </source>
</evidence>
<evidence type="ECO:0000256" key="5">
    <source>
        <dbReference type="ARBA" id="ARBA00022692"/>
    </source>
</evidence>
<dbReference type="PANTHER" id="PTHR33908:SF11">
    <property type="entry name" value="MEMBRANE PROTEIN"/>
    <property type="match status" value="1"/>
</dbReference>
<evidence type="ECO:0000256" key="6">
    <source>
        <dbReference type="ARBA" id="ARBA00022989"/>
    </source>
</evidence>
<dbReference type="InterPro" id="IPR050297">
    <property type="entry name" value="LipidA_mod_glycosyltrf_83"/>
</dbReference>